<reference evidence="2" key="1">
    <citation type="submission" date="2005-09" db="EMBL/GenBank/DDBJ databases">
        <authorList>
            <person name="Mural R.J."/>
            <person name="Li P.W."/>
            <person name="Adams M.D."/>
            <person name="Amanatides P.G."/>
            <person name="Baden-Tillson H."/>
            <person name="Barnstead M."/>
            <person name="Chin S.H."/>
            <person name="Dew I."/>
            <person name="Evans C.A."/>
            <person name="Ferriera S."/>
            <person name="Flanigan M."/>
            <person name="Fosler C."/>
            <person name="Glodek A."/>
            <person name="Gu Z."/>
            <person name="Holt R.A."/>
            <person name="Jennings D."/>
            <person name="Kraft C.L."/>
            <person name="Lu F."/>
            <person name="Nguyen T."/>
            <person name="Nusskern D.R."/>
            <person name="Pfannkoch C.M."/>
            <person name="Sitter C."/>
            <person name="Sutton G.G."/>
            <person name="Venter J.C."/>
            <person name="Wang Z."/>
            <person name="Woodage T."/>
            <person name="Zheng X.H."/>
            <person name="Zhong F."/>
        </authorList>
    </citation>
    <scope>NUCLEOTIDE SEQUENCE [LARGE SCALE GENOMIC DNA]</scope>
    <source>
        <strain>BN</strain>
        <strain evidence="2">Sprague-Dawley</strain>
    </source>
</reference>
<dbReference type="EMBL" id="CH473961">
    <property type="protein sequence ID" value="EDM01317.1"/>
    <property type="molecule type" value="Genomic_DNA"/>
</dbReference>
<sequence>MDANPDVSHSCQLTFHMHLMAASHRPSVLTVWFNHRSTLDSVCSCAPFWHPLFHCNRPRAEGLSSELSLSPQLLFVGSGPTLFCHVFLTVCMPYPVKTTSKICIFFP</sequence>
<protein>
    <submittedName>
        <fullName evidence="1">RCG41304</fullName>
    </submittedName>
</protein>
<gene>
    <name evidence="1" type="ORF">rCG_41304</name>
</gene>
<organism evidence="1 2">
    <name type="scientific">Rattus norvegicus</name>
    <name type="common">Rat</name>
    <dbReference type="NCBI Taxonomy" id="10116"/>
    <lineage>
        <taxon>Eukaryota</taxon>
        <taxon>Metazoa</taxon>
        <taxon>Chordata</taxon>
        <taxon>Craniata</taxon>
        <taxon>Vertebrata</taxon>
        <taxon>Euteleostomi</taxon>
        <taxon>Mammalia</taxon>
        <taxon>Eutheria</taxon>
        <taxon>Euarchontoglires</taxon>
        <taxon>Glires</taxon>
        <taxon>Rodentia</taxon>
        <taxon>Myomorpha</taxon>
        <taxon>Muroidea</taxon>
        <taxon>Muridae</taxon>
        <taxon>Murinae</taxon>
        <taxon>Rattus</taxon>
    </lineage>
</organism>
<evidence type="ECO:0000313" key="1">
    <source>
        <dbReference type="EMBL" id="EDM01317.1"/>
    </source>
</evidence>
<name>A6II19_RAT</name>
<dbReference type="AlphaFoldDB" id="A6II19"/>
<dbReference type="Proteomes" id="UP000234681">
    <property type="component" value="Chromosome 2"/>
</dbReference>
<proteinExistence type="predicted"/>
<evidence type="ECO:0000313" key="2">
    <source>
        <dbReference type="Proteomes" id="UP000234681"/>
    </source>
</evidence>
<accession>A6II19</accession>